<feature type="transmembrane region" description="Helical" evidence="6">
    <location>
        <begin position="211"/>
        <end position="229"/>
    </location>
</feature>
<feature type="compositionally biased region" description="Acidic residues" evidence="5">
    <location>
        <begin position="444"/>
        <end position="453"/>
    </location>
</feature>
<evidence type="ECO:0000256" key="2">
    <source>
        <dbReference type="ARBA" id="ARBA00022692"/>
    </source>
</evidence>
<evidence type="ECO:0000256" key="3">
    <source>
        <dbReference type="ARBA" id="ARBA00022989"/>
    </source>
</evidence>
<accession>A0A316USI8</accession>
<dbReference type="Proteomes" id="UP000245884">
    <property type="component" value="Unassembled WGS sequence"/>
</dbReference>
<feature type="region of interest" description="Disordered" evidence="5">
    <location>
        <begin position="426"/>
        <end position="480"/>
    </location>
</feature>
<dbReference type="GeneID" id="37026558"/>
<name>A0A316USI8_9BASI</name>
<evidence type="ECO:0000256" key="4">
    <source>
        <dbReference type="ARBA" id="ARBA00023136"/>
    </source>
</evidence>
<gene>
    <name evidence="8" type="ORF">BDZ90DRAFT_227038</name>
</gene>
<organism evidence="8 9">
    <name type="scientific">Jaminaea rosea</name>
    <dbReference type="NCBI Taxonomy" id="1569628"/>
    <lineage>
        <taxon>Eukaryota</taxon>
        <taxon>Fungi</taxon>
        <taxon>Dikarya</taxon>
        <taxon>Basidiomycota</taxon>
        <taxon>Ustilaginomycotina</taxon>
        <taxon>Exobasidiomycetes</taxon>
        <taxon>Microstromatales</taxon>
        <taxon>Microstromatales incertae sedis</taxon>
        <taxon>Jaminaea</taxon>
    </lineage>
</organism>
<keyword evidence="4 6" id="KW-0472">Membrane</keyword>
<dbReference type="InterPro" id="IPR010482">
    <property type="entry name" value="TECPR1-like_DysF"/>
</dbReference>
<dbReference type="PANTHER" id="PTHR28304">
    <property type="entry name" value="PEROXISOMAL MEMBRANE PROTEIN PEX29"/>
    <property type="match status" value="1"/>
</dbReference>
<dbReference type="RefSeq" id="XP_025362360.1">
    <property type="nucleotide sequence ID" value="XM_025504735.1"/>
</dbReference>
<protein>
    <recommendedName>
        <fullName evidence="7">TECPR1-like DysF domain-containing protein</fullName>
    </recommendedName>
</protein>
<dbReference type="STRING" id="1569628.A0A316USI8"/>
<keyword evidence="9" id="KW-1185">Reference proteome</keyword>
<proteinExistence type="predicted"/>
<feature type="region of interest" description="Disordered" evidence="5">
    <location>
        <begin position="145"/>
        <end position="166"/>
    </location>
</feature>
<reference evidence="8 9" key="1">
    <citation type="journal article" date="2018" name="Mol. Biol. Evol.">
        <title>Broad Genomic Sampling Reveals a Smut Pathogenic Ancestry of the Fungal Clade Ustilaginomycotina.</title>
        <authorList>
            <person name="Kijpornyongpan T."/>
            <person name="Mondo S.J."/>
            <person name="Barry K."/>
            <person name="Sandor L."/>
            <person name="Lee J."/>
            <person name="Lipzen A."/>
            <person name="Pangilinan J."/>
            <person name="LaButti K."/>
            <person name="Hainaut M."/>
            <person name="Henrissat B."/>
            <person name="Grigoriev I.V."/>
            <person name="Spatafora J.W."/>
            <person name="Aime M.C."/>
        </authorList>
    </citation>
    <scope>NUCLEOTIDE SEQUENCE [LARGE SCALE GENOMIC DNA]</scope>
    <source>
        <strain evidence="8 9">MCA 5214</strain>
    </source>
</reference>
<feature type="transmembrane region" description="Helical" evidence="6">
    <location>
        <begin position="88"/>
        <end position="117"/>
    </location>
</feature>
<dbReference type="GO" id="GO:0005778">
    <property type="term" value="C:peroxisomal membrane"/>
    <property type="evidence" value="ECO:0007669"/>
    <property type="project" value="UniProtKB-ARBA"/>
</dbReference>
<comment type="subcellular location">
    <subcellularLocation>
        <location evidence="1">Membrane</location>
        <topology evidence="1">Multi-pass membrane protein</topology>
    </subcellularLocation>
</comment>
<dbReference type="AlphaFoldDB" id="A0A316USI8"/>
<evidence type="ECO:0000256" key="6">
    <source>
        <dbReference type="SAM" id="Phobius"/>
    </source>
</evidence>
<evidence type="ECO:0000313" key="9">
    <source>
        <dbReference type="Proteomes" id="UP000245884"/>
    </source>
</evidence>
<evidence type="ECO:0000259" key="7">
    <source>
        <dbReference type="Pfam" id="PF06398"/>
    </source>
</evidence>
<keyword evidence="3 6" id="KW-1133">Transmembrane helix</keyword>
<keyword evidence="2 6" id="KW-0812">Transmembrane</keyword>
<sequence length="501" mass="56282">MSATSGSSSSTTKASRLERLQSHMLTSLLSLQSVPPPNRLPVAKNKEPLSLPTTTRNFRGFVQKSGPVFAIQDAVHETLMWDHPARTLCVMGIWGIIALYPNLLVPLPTFLLSLLLLQTYHARYPTLAANEDDKVKPADVVDHAVKHPTSTGHGKPRPPIVPEPPNEGSIKYYENLRDIQNMMKMITDIYDLLSPFAIHLNWSTPDHTLRIFQSLLLVTLALFLISPYLPYRLILLVAGEGALIANHPWVQPTISQLSTRFFSPSRREGRALRSSQRKMMAQMHEWMRMDSLPDEVWERGWRDIEVYENERHSDDAATARAADRHGLGHAGKWSGHALRFGERKPWTRGADGFADATGEELGEGYTLDVSRRIAMSLPTGWKWVEGDEWRIDFVGRWTSAAAGGVELDVDEEGWLYTDADWHNPAGYAYGHEGQPSAPPKIEHEDDEAEDDEKAEVATIMSSKGGKKSGTSGTRCAETRRRRWLRRAMRVVGDEDLPAQRV</sequence>
<feature type="domain" description="TECPR1-like DysF" evidence="7">
    <location>
        <begin position="48"/>
        <end position="313"/>
    </location>
</feature>
<dbReference type="GO" id="GO:0007031">
    <property type="term" value="P:peroxisome organization"/>
    <property type="evidence" value="ECO:0007669"/>
    <property type="project" value="TreeGrafter"/>
</dbReference>
<dbReference type="InterPro" id="IPR052816">
    <property type="entry name" value="Peroxisomal_Membrane_PEX28-32"/>
</dbReference>
<dbReference type="EMBL" id="KZ819667">
    <property type="protein sequence ID" value="PWN27748.1"/>
    <property type="molecule type" value="Genomic_DNA"/>
</dbReference>
<dbReference type="Pfam" id="PF06398">
    <property type="entry name" value="Pex24p"/>
    <property type="match status" value="2"/>
</dbReference>
<evidence type="ECO:0000256" key="5">
    <source>
        <dbReference type="SAM" id="MobiDB-lite"/>
    </source>
</evidence>
<feature type="domain" description="TECPR1-like DysF" evidence="7">
    <location>
        <begin position="374"/>
        <end position="425"/>
    </location>
</feature>
<dbReference type="OrthoDB" id="74314at2759"/>
<evidence type="ECO:0000313" key="8">
    <source>
        <dbReference type="EMBL" id="PWN27748.1"/>
    </source>
</evidence>
<dbReference type="PANTHER" id="PTHR28304:SF2">
    <property type="entry name" value="PEROXISOMAL MEMBRANE PROTEIN PEX29"/>
    <property type="match status" value="1"/>
</dbReference>
<evidence type="ECO:0000256" key="1">
    <source>
        <dbReference type="ARBA" id="ARBA00004141"/>
    </source>
</evidence>